<dbReference type="AlphaFoldDB" id="A0A9Q0L7T6"/>
<dbReference type="PROSITE" id="PS51886">
    <property type="entry name" value="TLDC"/>
    <property type="match status" value="1"/>
</dbReference>
<evidence type="ECO:0000313" key="3">
    <source>
        <dbReference type="Proteomes" id="UP001149090"/>
    </source>
</evidence>
<gene>
    <name evidence="2" type="ORF">M0811_12744</name>
</gene>
<evidence type="ECO:0000259" key="1">
    <source>
        <dbReference type="PROSITE" id="PS51886"/>
    </source>
</evidence>
<sequence length="156" mass="17639">MKLGFSAKKDGFDCTKWHSTVDDKGKTLVIIKTTQNFIFGGFTKNGWISGSNGRYISDSDAFIFSLRNDKNDRESQKFTVKQGEEGNAIYYHSNFGPIFGFGHDLYLKSDLKTGCTDFGWAYDTPNGITYDTDEAQSYLAGSYDSWIVDEVETYFI</sequence>
<protein>
    <submittedName>
        <fullName evidence="2">Pep-cterm sorting domain-containing protein</fullName>
    </submittedName>
</protein>
<dbReference type="Proteomes" id="UP001149090">
    <property type="component" value="Unassembled WGS sequence"/>
</dbReference>
<feature type="domain" description="TLDc" evidence="1">
    <location>
        <begin position="1"/>
        <end position="156"/>
    </location>
</feature>
<dbReference type="InterPro" id="IPR006571">
    <property type="entry name" value="TLDc_dom"/>
</dbReference>
<keyword evidence="3" id="KW-1185">Reference proteome</keyword>
<reference evidence="2" key="1">
    <citation type="submission" date="2022-10" db="EMBL/GenBank/DDBJ databases">
        <title>Novel sulphate-reducing endosymbionts in the free-living metamonad Anaeramoeba.</title>
        <authorList>
            <person name="Jerlstrom-Hultqvist J."/>
            <person name="Cepicka I."/>
            <person name="Gallot-Lavallee L."/>
            <person name="Salas-Leiva D."/>
            <person name="Curtis B.A."/>
            <person name="Zahonova K."/>
            <person name="Pipaliya S."/>
            <person name="Dacks J."/>
            <person name="Roger A.J."/>
        </authorList>
    </citation>
    <scope>NUCLEOTIDE SEQUENCE</scope>
    <source>
        <strain evidence="2">BMAN</strain>
    </source>
</reference>
<accession>A0A9Q0L7T6</accession>
<evidence type="ECO:0000313" key="2">
    <source>
        <dbReference type="EMBL" id="KAJ5067937.1"/>
    </source>
</evidence>
<proteinExistence type="predicted"/>
<dbReference type="Pfam" id="PF07534">
    <property type="entry name" value="TLD"/>
    <property type="match status" value="1"/>
</dbReference>
<dbReference type="OrthoDB" id="25620at2759"/>
<comment type="caution">
    <text evidence="2">The sequence shown here is derived from an EMBL/GenBank/DDBJ whole genome shotgun (WGS) entry which is preliminary data.</text>
</comment>
<name>A0A9Q0L7T6_ANAIG</name>
<organism evidence="2 3">
    <name type="scientific">Anaeramoeba ignava</name>
    <name type="common">Anaerobic marine amoeba</name>
    <dbReference type="NCBI Taxonomy" id="1746090"/>
    <lineage>
        <taxon>Eukaryota</taxon>
        <taxon>Metamonada</taxon>
        <taxon>Anaeramoebidae</taxon>
        <taxon>Anaeramoeba</taxon>
    </lineage>
</organism>
<dbReference type="EMBL" id="JAPDFW010000123">
    <property type="protein sequence ID" value="KAJ5067937.1"/>
    <property type="molecule type" value="Genomic_DNA"/>
</dbReference>
<dbReference type="OMA" id="GHSINGC"/>